<dbReference type="Proteomes" id="UP000321945">
    <property type="component" value="Unassembled WGS sequence"/>
</dbReference>
<accession>A0A5C6YPI8</accession>
<sequence>MNTIFGAIVVINIEKFTVMLKNLFLISFILTGWATFSQIDLRNNSVRFDASESNLNSPTGFEIPAIKTPTLSNTKNPNTPNNSNLGKEKEKQIDMQNGDGLIEYTGTNKTPKYFTKDKEEKPEYGKDQYLGDFKTTAKKATFMYRDHEFVDGDMIRVYVNGEIEIPNARLEGSFRGFDLPLKDGFNKIDFEALNQGSSGPNTAQLNIYDEIGNLLASYEWNLLTGNKATAILVKQ</sequence>
<dbReference type="AlphaFoldDB" id="A0A5C6YPI8"/>
<organism evidence="2 3">
    <name type="scientific">Aequorivita lipolytica</name>
    <dbReference type="NCBI Taxonomy" id="153267"/>
    <lineage>
        <taxon>Bacteria</taxon>
        <taxon>Pseudomonadati</taxon>
        <taxon>Bacteroidota</taxon>
        <taxon>Flavobacteriia</taxon>
        <taxon>Flavobacteriales</taxon>
        <taxon>Flavobacteriaceae</taxon>
        <taxon>Aequorivita</taxon>
    </lineage>
</organism>
<evidence type="ECO:0000256" key="1">
    <source>
        <dbReference type="SAM" id="MobiDB-lite"/>
    </source>
</evidence>
<protein>
    <recommendedName>
        <fullName evidence="4">Secreted protein</fullName>
    </recommendedName>
</protein>
<feature type="compositionally biased region" description="Low complexity" evidence="1">
    <location>
        <begin position="67"/>
        <end position="85"/>
    </location>
</feature>
<dbReference type="RefSeq" id="WP_111815881.1">
    <property type="nucleotide sequence ID" value="NZ_CBCRZQ010000005.1"/>
</dbReference>
<keyword evidence="3" id="KW-1185">Reference proteome</keyword>
<comment type="caution">
    <text evidence="2">The sequence shown here is derived from an EMBL/GenBank/DDBJ whole genome shotgun (WGS) entry which is preliminary data.</text>
</comment>
<evidence type="ECO:0000313" key="2">
    <source>
        <dbReference type="EMBL" id="TXD69147.1"/>
    </source>
</evidence>
<dbReference type="EMBL" id="VORU01000006">
    <property type="protein sequence ID" value="TXD69147.1"/>
    <property type="molecule type" value="Genomic_DNA"/>
</dbReference>
<dbReference type="OrthoDB" id="1148517at2"/>
<name>A0A5C6YPI8_9FLAO</name>
<proteinExistence type="predicted"/>
<evidence type="ECO:0000313" key="3">
    <source>
        <dbReference type="Proteomes" id="UP000321945"/>
    </source>
</evidence>
<evidence type="ECO:0008006" key="4">
    <source>
        <dbReference type="Google" id="ProtNLM"/>
    </source>
</evidence>
<gene>
    <name evidence="2" type="ORF">ESV24_08885</name>
</gene>
<feature type="region of interest" description="Disordered" evidence="1">
    <location>
        <begin position="66"/>
        <end position="90"/>
    </location>
</feature>
<reference evidence="2 3" key="1">
    <citation type="submission" date="2019-08" db="EMBL/GenBank/DDBJ databases">
        <title>Genome of Aequorivita lipolytica Y10-2 (type strain).</title>
        <authorList>
            <person name="Bowman J.P."/>
        </authorList>
    </citation>
    <scope>NUCLEOTIDE SEQUENCE [LARGE SCALE GENOMIC DNA]</scope>
    <source>
        <strain evidence="2 3">Y10-2</strain>
    </source>
</reference>